<dbReference type="RefSeq" id="WP_168521851.1">
    <property type="nucleotide sequence ID" value="NZ_JAAXLS010000051.1"/>
</dbReference>
<dbReference type="Gene3D" id="3.40.190.80">
    <property type="match status" value="1"/>
</dbReference>
<dbReference type="InterPro" id="IPR000760">
    <property type="entry name" value="Inositol_monophosphatase-like"/>
</dbReference>
<dbReference type="SUPFAM" id="SSF56655">
    <property type="entry name" value="Carbohydrate phosphatase"/>
    <property type="match status" value="1"/>
</dbReference>
<comment type="caution">
    <text evidence="1">The sequence shown here is derived from an EMBL/GenBank/DDBJ whole genome shotgun (WGS) entry which is preliminary data.</text>
</comment>
<dbReference type="EMBL" id="JAAXLS010000051">
    <property type="protein sequence ID" value="NKQ58223.1"/>
    <property type="molecule type" value="Genomic_DNA"/>
</dbReference>
<evidence type="ECO:0000313" key="2">
    <source>
        <dbReference type="Proteomes" id="UP000715441"/>
    </source>
</evidence>
<proteinExistence type="predicted"/>
<dbReference type="PANTHER" id="PTHR20854">
    <property type="entry name" value="INOSITOL MONOPHOSPHATASE"/>
    <property type="match status" value="1"/>
</dbReference>
<organism evidence="1 2">
    <name type="scientific">Amycolatopsis acididurans</name>
    <dbReference type="NCBI Taxonomy" id="2724524"/>
    <lineage>
        <taxon>Bacteria</taxon>
        <taxon>Bacillati</taxon>
        <taxon>Actinomycetota</taxon>
        <taxon>Actinomycetes</taxon>
        <taxon>Pseudonocardiales</taxon>
        <taxon>Pseudonocardiaceae</taxon>
        <taxon>Amycolatopsis</taxon>
    </lineage>
</organism>
<accession>A0ABX1JF26</accession>
<dbReference type="Proteomes" id="UP000715441">
    <property type="component" value="Unassembled WGS sequence"/>
</dbReference>
<gene>
    <name evidence="1" type="ORF">HFP15_35765</name>
</gene>
<dbReference type="Gene3D" id="3.30.540.10">
    <property type="entry name" value="Fructose-1,6-Bisphosphatase, subunit A, domain 1"/>
    <property type="match status" value="1"/>
</dbReference>
<sequence>MIANLHPALTDAAASARAALADALASHTRAQLEAHDGIGADGTPTMHVDTLVEHRILEDLARHRVNVLSEEAGFLDHGSTCTVVLDPVDGSANAAAGVPLCALSAALAVDGEFRQALTCWLHTGDTWHATVDESCGPDGKPLRPSDATRLDAAAVSLLRPHIDKAAGHAWWEVAKTARRIRVLSCSTVDIALVASGAVDAFADPGSDTHRLVDLAAGVVFARTGGFVLRDLHDRPVTFTTDLTQRWSGIAAATGQLADELATTIHTALTQPPREPPCLSP</sequence>
<reference evidence="1 2" key="1">
    <citation type="submission" date="2020-04" db="EMBL/GenBank/DDBJ databases">
        <title>Novel species.</title>
        <authorList>
            <person name="Teo W.F.A."/>
            <person name="Lipun K."/>
            <person name="Srisuk N."/>
            <person name="Duangmal K."/>
        </authorList>
    </citation>
    <scope>NUCLEOTIDE SEQUENCE [LARGE SCALE GENOMIC DNA]</scope>
    <source>
        <strain evidence="1 2">K13G38</strain>
    </source>
</reference>
<dbReference type="PANTHER" id="PTHR20854:SF4">
    <property type="entry name" value="INOSITOL-1-MONOPHOSPHATASE-RELATED"/>
    <property type="match status" value="1"/>
</dbReference>
<evidence type="ECO:0000313" key="1">
    <source>
        <dbReference type="EMBL" id="NKQ58223.1"/>
    </source>
</evidence>
<protein>
    <submittedName>
        <fullName evidence="1">Inositol monophosphatase</fullName>
    </submittedName>
</protein>
<keyword evidence="2" id="KW-1185">Reference proteome</keyword>
<name>A0ABX1JF26_9PSEU</name>
<dbReference type="Pfam" id="PF00459">
    <property type="entry name" value="Inositol_P"/>
    <property type="match status" value="1"/>
</dbReference>
<dbReference type="PRINTS" id="PR00377">
    <property type="entry name" value="IMPHPHTASES"/>
</dbReference>